<sequence>MSKAVRRPCHAVRRFRLQGIDALAEALVLAPELAEHALGADGDVGQGHAVHADDAAVRAEDLDGVGEEPYRLAALGCDGLP</sequence>
<gene>
    <name evidence="1" type="ORF">FH610_002855</name>
</gene>
<comment type="caution">
    <text evidence="1">The sequence shown here is derived from an EMBL/GenBank/DDBJ whole genome shotgun (WGS) entry which is preliminary data.</text>
</comment>
<accession>A0A5N6C5N9</accession>
<dbReference type="AlphaFoldDB" id="A0A5N6C5N9"/>
<organism evidence="1 2">
    <name type="scientific">Microbispora catharanthi</name>
    <dbReference type="NCBI Taxonomy" id="1712871"/>
    <lineage>
        <taxon>Bacteria</taxon>
        <taxon>Bacillati</taxon>
        <taxon>Actinomycetota</taxon>
        <taxon>Actinomycetes</taxon>
        <taxon>Streptosporangiales</taxon>
        <taxon>Streptosporangiaceae</taxon>
        <taxon>Microbispora</taxon>
    </lineage>
</organism>
<name>A0A5N6C5N9_9ACTN</name>
<evidence type="ECO:0000313" key="1">
    <source>
        <dbReference type="EMBL" id="KAB8188072.1"/>
    </source>
</evidence>
<keyword evidence="2" id="KW-1185">Reference proteome</keyword>
<reference evidence="1 2" key="1">
    <citation type="submission" date="2019-10" db="EMBL/GenBank/DDBJ databases">
        <title>Nonomuraea sp. nov., isolated from Phyllanthus amarus.</title>
        <authorList>
            <person name="Klykleung N."/>
            <person name="Tanasupawat S."/>
        </authorList>
    </citation>
    <scope>NUCLEOTIDE SEQUENCE [LARGE SCALE GENOMIC DNA]</scope>
    <source>
        <strain evidence="1 2">CR1-09</strain>
    </source>
</reference>
<dbReference type="Proteomes" id="UP000313066">
    <property type="component" value="Unassembled WGS sequence"/>
</dbReference>
<dbReference type="RefSeq" id="WP_139572593.1">
    <property type="nucleotide sequence ID" value="NZ_VDMA02000001.1"/>
</dbReference>
<protein>
    <submittedName>
        <fullName evidence="1">Uncharacterized protein</fullName>
    </submittedName>
</protein>
<dbReference type="EMBL" id="VDMA02000001">
    <property type="protein sequence ID" value="KAB8188072.1"/>
    <property type="molecule type" value="Genomic_DNA"/>
</dbReference>
<proteinExistence type="predicted"/>
<evidence type="ECO:0000313" key="2">
    <source>
        <dbReference type="Proteomes" id="UP000313066"/>
    </source>
</evidence>